<proteinExistence type="predicted"/>
<accession>A0A9X6TK00</accession>
<name>A0A9X6TK00_BACTU</name>
<dbReference type="AlphaFoldDB" id="A0A9X6TK00"/>
<dbReference type="RefSeq" id="WP_000282651.1">
    <property type="nucleotide sequence ID" value="NZ_JABERC010000023.1"/>
</dbReference>
<dbReference type="EMBL" id="NVNL01000041">
    <property type="protein sequence ID" value="PEA87763.1"/>
    <property type="molecule type" value="Genomic_DNA"/>
</dbReference>
<protein>
    <submittedName>
        <fullName evidence="1">Uncharacterized protein</fullName>
    </submittedName>
</protein>
<organism evidence="1 2">
    <name type="scientific">Bacillus thuringiensis</name>
    <dbReference type="NCBI Taxonomy" id="1428"/>
    <lineage>
        <taxon>Bacteria</taxon>
        <taxon>Bacillati</taxon>
        <taxon>Bacillota</taxon>
        <taxon>Bacilli</taxon>
        <taxon>Bacillales</taxon>
        <taxon>Bacillaceae</taxon>
        <taxon>Bacillus</taxon>
        <taxon>Bacillus cereus group</taxon>
    </lineage>
</organism>
<gene>
    <name evidence="1" type="ORF">CON71_22490</name>
</gene>
<evidence type="ECO:0000313" key="1">
    <source>
        <dbReference type="EMBL" id="PEA87763.1"/>
    </source>
</evidence>
<dbReference type="Proteomes" id="UP000220702">
    <property type="component" value="Unassembled WGS sequence"/>
</dbReference>
<sequence length="160" mass="18295">MYNNYWNQNPVPVVGANYNLYQNPVSSVNSDYQYYQNDMSTVEQDYHLYSNPGTKYKDERSTRREIQLSPGSASQTDLGNGFISFRWAGYDINTDEYLVAFLNAPGMKVINGGWAPKDYAPLYAMESFPRRIDQWVITTFNPTPGTGSPRPIEFYLIAKA</sequence>
<reference evidence="1 2" key="1">
    <citation type="submission" date="2017-09" db="EMBL/GenBank/DDBJ databases">
        <title>Large-scale bioinformatics analysis of Bacillus genomes uncovers conserved roles of natural products in bacterial physiology.</title>
        <authorList>
            <consortium name="Agbiome Team Llc"/>
            <person name="Bleich R.M."/>
            <person name="Grubbs K.J."/>
            <person name="Santa Maria K.C."/>
            <person name="Allen S.E."/>
            <person name="Farag S."/>
            <person name="Shank E.A."/>
            <person name="Bowers A."/>
        </authorList>
    </citation>
    <scope>NUCLEOTIDE SEQUENCE [LARGE SCALE GENOMIC DNA]</scope>
    <source>
        <strain evidence="1 2">AFS089089</strain>
    </source>
</reference>
<evidence type="ECO:0000313" key="2">
    <source>
        <dbReference type="Proteomes" id="UP000220702"/>
    </source>
</evidence>
<comment type="caution">
    <text evidence="1">The sequence shown here is derived from an EMBL/GenBank/DDBJ whole genome shotgun (WGS) entry which is preliminary data.</text>
</comment>